<evidence type="ECO:0000313" key="6">
    <source>
        <dbReference type="RefSeq" id="XP_014674876.1"/>
    </source>
</evidence>
<dbReference type="InterPro" id="IPR027805">
    <property type="entry name" value="Transposase_HTH_dom"/>
</dbReference>
<evidence type="ECO:0000256" key="1">
    <source>
        <dbReference type="ARBA" id="ARBA00001968"/>
    </source>
</evidence>
<evidence type="ECO:0000259" key="3">
    <source>
        <dbReference type="Pfam" id="PF13359"/>
    </source>
</evidence>
<dbReference type="Pfam" id="PF13359">
    <property type="entry name" value="DDE_Tnp_4"/>
    <property type="match status" value="1"/>
</dbReference>
<dbReference type="InterPro" id="IPR027806">
    <property type="entry name" value="HARBI1_dom"/>
</dbReference>
<gene>
    <name evidence="6" type="primary">LOC106814989</name>
</gene>
<protein>
    <submittedName>
        <fullName evidence="6">Uncharacterized protein LOC106814989</fullName>
    </submittedName>
</protein>
<dbReference type="Proteomes" id="UP000695022">
    <property type="component" value="Unplaced"/>
</dbReference>
<name>A0ABM1ERQ5_PRICU</name>
<dbReference type="PANTHER" id="PTHR23080">
    <property type="entry name" value="THAP DOMAIN PROTEIN"/>
    <property type="match status" value="1"/>
</dbReference>
<sequence length="360" mass="41560">MSQSTDRQERVLKRRRLFDMNIENVGDEVQISTNENDGVDLETIEEERFASQHVQCELISDSDTRMSVKKFDNNPDAINFYTGFDDYEHFKFVFNVLGPAVDHLNSCNDCKLEPVDQFFVTLIKLRLAKEDLELSFMFNISPRTVGSIFNTWVKFMYYQFKEIDIWPSKENVLQYMPKNFGRQFMSTRVILDATEVPIMKPSNVTSQSATFSTYKNKNTLKTMIGITPKGLVSYISDSYGGSSSDRQIIERSPLVTEKGKYFEGGDSIMSDRGIRIQDMFDTFNIKVNTPHMLEGKSQLNPEDVIFDRRVASKRIHVERVIGLAKTYKILVCPLNQSKKQMGSFIIYVCFLLANFRRSIV</sequence>
<evidence type="ECO:0000259" key="4">
    <source>
        <dbReference type="Pfam" id="PF13613"/>
    </source>
</evidence>
<dbReference type="RefSeq" id="XP_014674876.1">
    <property type="nucleotide sequence ID" value="XM_014819390.1"/>
</dbReference>
<accession>A0ABM1ERQ5</accession>
<proteinExistence type="predicted"/>
<keyword evidence="5" id="KW-1185">Reference proteome</keyword>
<dbReference type="Pfam" id="PF13613">
    <property type="entry name" value="HTH_Tnp_4"/>
    <property type="match status" value="1"/>
</dbReference>
<organism evidence="5 6">
    <name type="scientific">Priapulus caudatus</name>
    <name type="common">Priapulid worm</name>
    <dbReference type="NCBI Taxonomy" id="37621"/>
    <lineage>
        <taxon>Eukaryota</taxon>
        <taxon>Metazoa</taxon>
        <taxon>Ecdysozoa</taxon>
        <taxon>Scalidophora</taxon>
        <taxon>Priapulida</taxon>
        <taxon>Priapulimorpha</taxon>
        <taxon>Priapulimorphida</taxon>
        <taxon>Priapulidae</taxon>
        <taxon>Priapulus</taxon>
    </lineage>
</organism>
<feature type="non-terminal residue" evidence="6">
    <location>
        <position position="360"/>
    </location>
</feature>
<evidence type="ECO:0000313" key="5">
    <source>
        <dbReference type="Proteomes" id="UP000695022"/>
    </source>
</evidence>
<evidence type="ECO:0000256" key="2">
    <source>
        <dbReference type="ARBA" id="ARBA00022723"/>
    </source>
</evidence>
<feature type="domain" description="DDE Tnp4" evidence="3">
    <location>
        <begin position="191"/>
        <end position="354"/>
    </location>
</feature>
<dbReference type="GeneID" id="106814989"/>
<reference evidence="6" key="1">
    <citation type="submission" date="2025-08" db="UniProtKB">
        <authorList>
            <consortium name="RefSeq"/>
        </authorList>
    </citation>
    <scope>IDENTIFICATION</scope>
</reference>
<feature type="domain" description="Transposase Helix-turn-helix" evidence="4">
    <location>
        <begin position="110"/>
        <end position="161"/>
    </location>
</feature>
<keyword evidence="2" id="KW-0479">Metal-binding</keyword>
<comment type="cofactor">
    <cofactor evidence="1">
        <name>a divalent metal cation</name>
        <dbReference type="ChEBI" id="CHEBI:60240"/>
    </cofactor>
</comment>